<evidence type="ECO:0000256" key="11">
    <source>
        <dbReference type="HAMAP-Rule" id="MF_01145"/>
    </source>
</evidence>
<protein>
    <recommendedName>
        <fullName evidence="11">Foldase protein PrsA</fullName>
        <ecNumber evidence="11">5.2.1.8</ecNumber>
    </recommendedName>
</protein>
<evidence type="ECO:0000313" key="16">
    <source>
        <dbReference type="EMBL" id="MFC7746291.1"/>
    </source>
</evidence>
<evidence type="ECO:0000259" key="15">
    <source>
        <dbReference type="PROSITE" id="PS50198"/>
    </source>
</evidence>
<dbReference type="InterPro" id="IPR023059">
    <property type="entry name" value="Foldase_PrsA"/>
</dbReference>
<evidence type="ECO:0000256" key="9">
    <source>
        <dbReference type="ARBA" id="ARBA00023235"/>
    </source>
</evidence>
<evidence type="ECO:0000256" key="14">
    <source>
        <dbReference type="SAM" id="SignalP"/>
    </source>
</evidence>
<dbReference type="GO" id="GO:0003755">
    <property type="term" value="F:peptidyl-prolyl cis-trans isomerase activity"/>
    <property type="evidence" value="ECO:0007669"/>
    <property type="project" value="UniProtKB-EC"/>
</dbReference>
<keyword evidence="5 11" id="KW-0732">Signal</keyword>
<comment type="catalytic activity">
    <reaction evidence="1 11">
        <text>[protein]-peptidylproline (omega=180) = [protein]-peptidylproline (omega=0)</text>
        <dbReference type="Rhea" id="RHEA:16237"/>
        <dbReference type="Rhea" id="RHEA-COMP:10747"/>
        <dbReference type="Rhea" id="RHEA-COMP:10748"/>
        <dbReference type="ChEBI" id="CHEBI:83833"/>
        <dbReference type="ChEBI" id="CHEBI:83834"/>
        <dbReference type="EC" id="5.2.1.8"/>
    </reaction>
</comment>
<keyword evidence="4 11" id="KW-1003">Cell membrane</keyword>
<feature type="coiled-coil region" evidence="12">
    <location>
        <begin position="112"/>
        <end position="146"/>
    </location>
</feature>
<dbReference type="InterPro" id="IPR050245">
    <property type="entry name" value="PrsA_foldase"/>
</dbReference>
<dbReference type="RefSeq" id="WP_382357772.1">
    <property type="nucleotide sequence ID" value="NZ_JBHTGR010000005.1"/>
</dbReference>
<sequence length="305" mass="34383">MKKLAIAAGIASILTLSACSSDGGSDVVAETGAGDITKQDFYDQMKDKTGSDVLRQMVTRKVLEDNYDVSDEDVNAQVKDTKDQLGDQFDMFLQQQGFKDEDAYRDTIRLSLLQLEAAAEDMDITKDDLKQRYNRMQTEIKAKNIVVDDEETAKKVEKKLDNGKNFDDLMEKYTSDKQTPQRGRRQGGGAQQSGELDYFTAGDLTPAIEDAAYNMDGGKVSDPIKSDYGYNIIKVTDKRDKDKDIGSFEDNKDKIRRNIINRRVDVKQLQKKIDGLIEDSDVNIKPDDLQGIFKKDDNKQQKSKD</sequence>
<evidence type="ECO:0000256" key="6">
    <source>
        <dbReference type="ARBA" id="ARBA00023110"/>
    </source>
</evidence>
<dbReference type="HAMAP" id="MF_01145">
    <property type="entry name" value="Foldase_PrsA"/>
    <property type="match status" value="1"/>
</dbReference>
<dbReference type="Proteomes" id="UP001596620">
    <property type="component" value="Unassembled WGS sequence"/>
</dbReference>
<evidence type="ECO:0000256" key="5">
    <source>
        <dbReference type="ARBA" id="ARBA00022729"/>
    </source>
</evidence>
<keyword evidence="7 11" id="KW-0472">Membrane</keyword>
<dbReference type="PROSITE" id="PS50198">
    <property type="entry name" value="PPIC_PPIASE_2"/>
    <property type="match status" value="1"/>
</dbReference>
<proteinExistence type="inferred from homology"/>
<dbReference type="EMBL" id="JBHTGR010000005">
    <property type="protein sequence ID" value="MFC7746291.1"/>
    <property type="molecule type" value="Genomic_DNA"/>
</dbReference>
<evidence type="ECO:0000256" key="7">
    <source>
        <dbReference type="ARBA" id="ARBA00023136"/>
    </source>
</evidence>
<evidence type="ECO:0000313" key="17">
    <source>
        <dbReference type="Proteomes" id="UP001596620"/>
    </source>
</evidence>
<organism evidence="16 17">
    <name type="scientific">Lentibacillus kimchii</name>
    <dbReference type="NCBI Taxonomy" id="1542911"/>
    <lineage>
        <taxon>Bacteria</taxon>
        <taxon>Bacillati</taxon>
        <taxon>Bacillota</taxon>
        <taxon>Bacilli</taxon>
        <taxon>Bacillales</taxon>
        <taxon>Bacillaceae</taxon>
        <taxon>Lentibacillus</taxon>
    </lineage>
</organism>
<dbReference type="SUPFAM" id="SSF54534">
    <property type="entry name" value="FKBP-like"/>
    <property type="match status" value="1"/>
</dbReference>
<evidence type="ECO:0000256" key="3">
    <source>
        <dbReference type="ARBA" id="ARBA00006071"/>
    </source>
</evidence>
<keyword evidence="10 11" id="KW-0449">Lipoprotein</keyword>
<comment type="similarity">
    <text evidence="3 11">Belongs to the PrsA family.</text>
</comment>
<comment type="subcellular location">
    <subcellularLocation>
        <location evidence="2 11">Cell membrane</location>
        <topology evidence="2 11">Lipid-anchor</topology>
    </subcellularLocation>
</comment>
<dbReference type="Gene3D" id="3.10.50.40">
    <property type="match status" value="1"/>
</dbReference>
<evidence type="ECO:0000256" key="12">
    <source>
        <dbReference type="SAM" id="Coils"/>
    </source>
</evidence>
<feature type="region of interest" description="Disordered" evidence="13">
    <location>
        <begin position="173"/>
        <end position="196"/>
    </location>
</feature>
<dbReference type="InterPro" id="IPR027304">
    <property type="entry name" value="Trigger_fact/SurA_dom_sf"/>
</dbReference>
<dbReference type="PANTHER" id="PTHR47245">
    <property type="entry name" value="PEPTIDYLPROLYL ISOMERASE"/>
    <property type="match status" value="1"/>
</dbReference>
<evidence type="ECO:0000256" key="2">
    <source>
        <dbReference type="ARBA" id="ARBA00004193"/>
    </source>
</evidence>
<dbReference type="PROSITE" id="PS51257">
    <property type="entry name" value="PROKAR_LIPOPROTEIN"/>
    <property type="match status" value="1"/>
</dbReference>
<evidence type="ECO:0000256" key="1">
    <source>
        <dbReference type="ARBA" id="ARBA00000971"/>
    </source>
</evidence>
<keyword evidence="12" id="KW-0175">Coiled coil</keyword>
<keyword evidence="9 11" id="KW-0413">Isomerase</keyword>
<dbReference type="Pfam" id="PF00639">
    <property type="entry name" value="Rotamase"/>
    <property type="match status" value="1"/>
</dbReference>
<comment type="function">
    <text evidence="11">Plays a major role in protein secretion by helping the post-translocational extracellular folding of several secreted proteins.</text>
</comment>
<evidence type="ECO:0000256" key="10">
    <source>
        <dbReference type="ARBA" id="ARBA00023288"/>
    </source>
</evidence>
<dbReference type="PANTHER" id="PTHR47245:SF1">
    <property type="entry name" value="FOLDASE PROTEIN PRSA"/>
    <property type="match status" value="1"/>
</dbReference>
<evidence type="ECO:0000256" key="13">
    <source>
        <dbReference type="SAM" id="MobiDB-lite"/>
    </source>
</evidence>
<feature type="signal peptide" evidence="14">
    <location>
        <begin position="1"/>
        <end position="20"/>
    </location>
</feature>
<keyword evidence="17" id="KW-1185">Reference proteome</keyword>
<feature type="chain" id="PRO_5046832865" description="Foldase protein PrsA" evidence="14">
    <location>
        <begin position="21"/>
        <end position="305"/>
    </location>
</feature>
<gene>
    <name evidence="11" type="primary">prsA</name>
    <name evidence="16" type="ORF">ACFQU8_03420</name>
</gene>
<name>A0ABW2UT53_9BACI</name>
<dbReference type="InterPro" id="IPR046357">
    <property type="entry name" value="PPIase_dom_sf"/>
</dbReference>
<feature type="domain" description="PpiC" evidence="15">
    <location>
        <begin position="137"/>
        <end position="237"/>
    </location>
</feature>
<dbReference type="InterPro" id="IPR000297">
    <property type="entry name" value="PPIase_PpiC"/>
</dbReference>
<evidence type="ECO:0000256" key="4">
    <source>
        <dbReference type="ARBA" id="ARBA00022475"/>
    </source>
</evidence>
<reference evidence="17" key="1">
    <citation type="journal article" date="2019" name="Int. J. Syst. Evol. Microbiol.">
        <title>The Global Catalogue of Microorganisms (GCM) 10K type strain sequencing project: providing services to taxonomists for standard genome sequencing and annotation.</title>
        <authorList>
            <consortium name="The Broad Institute Genomics Platform"/>
            <consortium name="The Broad Institute Genome Sequencing Center for Infectious Disease"/>
            <person name="Wu L."/>
            <person name="Ma J."/>
        </authorList>
    </citation>
    <scope>NUCLEOTIDE SEQUENCE [LARGE SCALE GENOMIC DNA]</scope>
    <source>
        <strain evidence="17">JCM 30234</strain>
    </source>
</reference>
<dbReference type="EC" id="5.2.1.8" evidence="11"/>
<keyword evidence="6 11" id="KW-0697">Rotamase</keyword>
<comment type="caution">
    <text evidence="16">The sequence shown here is derived from an EMBL/GenBank/DDBJ whole genome shotgun (WGS) entry which is preliminary data.</text>
</comment>
<keyword evidence="8 11" id="KW-0564">Palmitate</keyword>
<evidence type="ECO:0000256" key="8">
    <source>
        <dbReference type="ARBA" id="ARBA00023139"/>
    </source>
</evidence>
<dbReference type="SUPFAM" id="SSF109998">
    <property type="entry name" value="Triger factor/SurA peptide-binding domain-like"/>
    <property type="match status" value="1"/>
</dbReference>
<accession>A0ABW2UT53</accession>